<dbReference type="Gene3D" id="1.20.120.550">
    <property type="entry name" value="Membrane associated eicosanoid/glutathione metabolism-like domain"/>
    <property type="match status" value="1"/>
</dbReference>
<dbReference type="SUPFAM" id="SSF161084">
    <property type="entry name" value="MAPEG domain-like"/>
    <property type="match status" value="1"/>
</dbReference>
<evidence type="ECO:0000256" key="4">
    <source>
        <dbReference type="ARBA" id="ARBA00023136"/>
    </source>
</evidence>
<dbReference type="EMBL" id="KQ087232">
    <property type="protein sequence ID" value="KLT40596.1"/>
    <property type="molecule type" value="Genomic_DNA"/>
</dbReference>
<dbReference type="PANTHER" id="PTHR35371:SF1">
    <property type="entry name" value="BLR7753 PROTEIN"/>
    <property type="match status" value="1"/>
</dbReference>
<dbReference type="PANTHER" id="PTHR35371">
    <property type="entry name" value="INNER MEMBRANE PROTEIN"/>
    <property type="match status" value="1"/>
</dbReference>
<accession>A0A0J0XHL4</accession>
<evidence type="ECO:0000256" key="3">
    <source>
        <dbReference type="ARBA" id="ARBA00022989"/>
    </source>
</evidence>
<dbReference type="RefSeq" id="XP_018277087.1">
    <property type="nucleotide sequence ID" value="XM_018423814.1"/>
</dbReference>
<evidence type="ECO:0000256" key="1">
    <source>
        <dbReference type="ARBA" id="ARBA00004370"/>
    </source>
</evidence>
<keyword evidence="4 5" id="KW-0472">Membrane</keyword>
<dbReference type="AlphaFoldDB" id="A0A0J0XHL4"/>
<keyword evidence="2 5" id="KW-0812">Transmembrane</keyword>
<feature type="transmembrane region" description="Helical" evidence="5">
    <location>
        <begin position="12"/>
        <end position="35"/>
    </location>
</feature>
<reference evidence="6 7" key="1">
    <citation type="submission" date="2015-03" db="EMBL/GenBank/DDBJ databases">
        <title>Genomics and transcriptomics of the oil-accumulating basidiomycete yeast T. oleaginosus allow insights into substrate utilization and the diverse evolutionary trajectories of mating systems in fungi.</title>
        <authorList>
            <consortium name="DOE Joint Genome Institute"/>
            <person name="Kourist R."/>
            <person name="Kracht O."/>
            <person name="Bracharz F."/>
            <person name="Lipzen A."/>
            <person name="Nolan M."/>
            <person name="Ohm R."/>
            <person name="Grigoriev I."/>
            <person name="Sun S."/>
            <person name="Heitman J."/>
            <person name="Bruck T."/>
            <person name="Nowrousian M."/>
        </authorList>
    </citation>
    <scope>NUCLEOTIDE SEQUENCE [LARGE SCALE GENOMIC DNA]</scope>
    <source>
        <strain evidence="6 7">IBC0246</strain>
    </source>
</reference>
<dbReference type="OrthoDB" id="2122304at2759"/>
<name>A0A0J0XHL4_9TREE</name>
<evidence type="ECO:0000313" key="7">
    <source>
        <dbReference type="Proteomes" id="UP000053611"/>
    </source>
</evidence>
<dbReference type="Proteomes" id="UP000053611">
    <property type="component" value="Unassembled WGS sequence"/>
</dbReference>
<keyword evidence="3 5" id="KW-1133">Transmembrane helix</keyword>
<comment type="subcellular location">
    <subcellularLocation>
        <location evidence="1">Membrane</location>
    </subcellularLocation>
</comment>
<evidence type="ECO:0000256" key="5">
    <source>
        <dbReference type="SAM" id="Phobius"/>
    </source>
</evidence>
<proteinExistence type="predicted"/>
<organism evidence="6 7">
    <name type="scientific">Cutaneotrichosporon oleaginosum</name>
    <dbReference type="NCBI Taxonomy" id="879819"/>
    <lineage>
        <taxon>Eukaryota</taxon>
        <taxon>Fungi</taxon>
        <taxon>Dikarya</taxon>
        <taxon>Basidiomycota</taxon>
        <taxon>Agaricomycotina</taxon>
        <taxon>Tremellomycetes</taxon>
        <taxon>Trichosporonales</taxon>
        <taxon>Trichosporonaceae</taxon>
        <taxon>Cutaneotrichosporon</taxon>
    </lineage>
</organism>
<gene>
    <name evidence="6" type="ORF">CC85DRAFT_287319</name>
</gene>
<dbReference type="InterPro" id="IPR001129">
    <property type="entry name" value="Membr-assoc_MAPEG"/>
</dbReference>
<dbReference type="InterPro" id="IPR023352">
    <property type="entry name" value="MAPEG-like_dom_sf"/>
</dbReference>
<dbReference type="Pfam" id="PF01124">
    <property type="entry name" value="MAPEG"/>
    <property type="match status" value="1"/>
</dbReference>
<evidence type="ECO:0000256" key="2">
    <source>
        <dbReference type="ARBA" id="ARBA00022692"/>
    </source>
</evidence>
<dbReference type="GeneID" id="28984417"/>
<keyword evidence="7" id="KW-1185">Reference proteome</keyword>
<protein>
    <recommendedName>
        <fullName evidence="8">Membrane-associated proteins in eicosanoid and glutathione metabolism</fullName>
    </recommendedName>
</protein>
<evidence type="ECO:0008006" key="8">
    <source>
        <dbReference type="Google" id="ProtNLM"/>
    </source>
</evidence>
<dbReference type="GO" id="GO:0016020">
    <property type="term" value="C:membrane"/>
    <property type="evidence" value="ECO:0007669"/>
    <property type="project" value="UniProtKB-SubCell"/>
</dbReference>
<sequence>MSFAGLNTGNNLSLYAVPAAFGLALAPHVYALALVTLNKPPGAKGFDFSFPPNTRKGISESRLSPTDQERYLRAEAANDNNFVGLGFFAAAVAVGNVARLPTAVLNRAASVYLTSRLAYNLLYILGTNNAAGLARTVAWFTGSLSCISLFWEAGHKLAPL</sequence>
<evidence type="ECO:0000313" key="6">
    <source>
        <dbReference type="EMBL" id="KLT40596.1"/>
    </source>
</evidence>